<organism evidence="1 2">
    <name type="scientific">Gimesia aquarii</name>
    <dbReference type="NCBI Taxonomy" id="2527964"/>
    <lineage>
        <taxon>Bacteria</taxon>
        <taxon>Pseudomonadati</taxon>
        <taxon>Planctomycetota</taxon>
        <taxon>Planctomycetia</taxon>
        <taxon>Planctomycetales</taxon>
        <taxon>Planctomycetaceae</taxon>
        <taxon>Gimesia</taxon>
    </lineage>
</organism>
<accession>A0A517WXR5</accession>
<name>A0A517WXR5_9PLAN</name>
<reference evidence="1 2" key="1">
    <citation type="submission" date="2019-03" db="EMBL/GenBank/DDBJ databases">
        <title>Deep-cultivation of Planctomycetes and their phenomic and genomic characterization uncovers novel biology.</title>
        <authorList>
            <person name="Wiegand S."/>
            <person name="Jogler M."/>
            <person name="Boedeker C."/>
            <person name="Pinto D."/>
            <person name="Vollmers J."/>
            <person name="Rivas-Marin E."/>
            <person name="Kohn T."/>
            <person name="Peeters S.H."/>
            <person name="Heuer A."/>
            <person name="Rast P."/>
            <person name="Oberbeckmann S."/>
            <person name="Bunk B."/>
            <person name="Jeske O."/>
            <person name="Meyerdierks A."/>
            <person name="Storesund J.E."/>
            <person name="Kallscheuer N."/>
            <person name="Luecker S."/>
            <person name="Lage O.M."/>
            <person name="Pohl T."/>
            <person name="Merkel B.J."/>
            <person name="Hornburger P."/>
            <person name="Mueller R.-W."/>
            <person name="Bruemmer F."/>
            <person name="Labrenz M."/>
            <person name="Spormann A.M."/>
            <person name="Op den Camp H."/>
            <person name="Overmann J."/>
            <person name="Amann R."/>
            <person name="Jetten M.S.M."/>
            <person name="Mascher T."/>
            <person name="Medema M.H."/>
            <person name="Devos D.P."/>
            <person name="Kaster A.-K."/>
            <person name="Ovreas L."/>
            <person name="Rohde M."/>
            <person name="Galperin M.Y."/>
            <person name="Jogler C."/>
        </authorList>
    </citation>
    <scope>NUCLEOTIDE SEQUENCE [LARGE SCALE GENOMIC DNA]</scope>
    <source>
        <strain evidence="1 2">V202</strain>
    </source>
</reference>
<dbReference type="AlphaFoldDB" id="A0A517WXR5"/>
<keyword evidence="2" id="KW-1185">Reference proteome</keyword>
<gene>
    <name evidence="1" type="ORF">V202x_34440</name>
</gene>
<dbReference type="EMBL" id="CP037422">
    <property type="protein sequence ID" value="QDU10047.1"/>
    <property type="molecule type" value="Genomic_DNA"/>
</dbReference>
<sequence>MDLCNSQESAVTNGHLKFKGEAVEDSMITFTPLSPTVGPSTDANISKGSYSISQESGPVVGMIRVEITAYQKTGEKIEAGTPNPRRYDCG</sequence>
<evidence type="ECO:0000313" key="2">
    <source>
        <dbReference type="Proteomes" id="UP000318384"/>
    </source>
</evidence>
<protein>
    <submittedName>
        <fullName evidence="1">Uncharacterized protein</fullName>
    </submittedName>
</protein>
<dbReference type="Proteomes" id="UP000318384">
    <property type="component" value="Chromosome"/>
</dbReference>
<proteinExistence type="predicted"/>
<evidence type="ECO:0000313" key="1">
    <source>
        <dbReference type="EMBL" id="QDU10047.1"/>
    </source>
</evidence>